<dbReference type="InterPro" id="IPR036427">
    <property type="entry name" value="Bromodomain-like_sf"/>
</dbReference>
<keyword evidence="9" id="KW-1185">Reference proteome</keyword>
<evidence type="ECO:0000256" key="4">
    <source>
        <dbReference type="PROSITE-ProRule" id="PRU00035"/>
    </source>
</evidence>
<gene>
    <name evidence="8" type="ORF">QJS04_geneDACA001490</name>
</gene>
<dbReference type="PROSITE" id="PS51525">
    <property type="entry name" value="NET"/>
    <property type="match status" value="1"/>
</dbReference>
<evidence type="ECO:0000256" key="5">
    <source>
        <dbReference type="SAM" id="MobiDB-lite"/>
    </source>
</evidence>
<dbReference type="Pfam" id="PF00439">
    <property type="entry name" value="Bromodomain"/>
    <property type="match status" value="1"/>
</dbReference>
<evidence type="ECO:0000313" key="9">
    <source>
        <dbReference type="Proteomes" id="UP001179952"/>
    </source>
</evidence>
<reference evidence="8" key="1">
    <citation type="journal article" date="2023" name="Nat. Commun.">
        <title>Diploid and tetraploid genomes of Acorus and the evolution of monocots.</title>
        <authorList>
            <person name="Ma L."/>
            <person name="Liu K.W."/>
            <person name="Li Z."/>
            <person name="Hsiao Y.Y."/>
            <person name="Qi Y."/>
            <person name="Fu T."/>
            <person name="Tang G.D."/>
            <person name="Zhang D."/>
            <person name="Sun W.H."/>
            <person name="Liu D.K."/>
            <person name="Li Y."/>
            <person name="Chen G.Z."/>
            <person name="Liu X.D."/>
            <person name="Liao X.Y."/>
            <person name="Jiang Y.T."/>
            <person name="Yu X."/>
            <person name="Hao Y."/>
            <person name="Huang J."/>
            <person name="Zhao X.W."/>
            <person name="Ke S."/>
            <person name="Chen Y.Y."/>
            <person name="Wu W.L."/>
            <person name="Hsu J.L."/>
            <person name="Lin Y.F."/>
            <person name="Huang M.D."/>
            <person name="Li C.Y."/>
            <person name="Huang L."/>
            <person name="Wang Z.W."/>
            <person name="Zhao X."/>
            <person name="Zhong W.Y."/>
            <person name="Peng D.H."/>
            <person name="Ahmad S."/>
            <person name="Lan S."/>
            <person name="Zhang J.S."/>
            <person name="Tsai W.C."/>
            <person name="Van de Peer Y."/>
            <person name="Liu Z.J."/>
        </authorList>
    </citation>
    <scope>NUCLEOTIDE SEQUENCE</scope>
    <source>
        <strain evidence="8">SCP</strain>
    </source>
</reference>
<keyword evidence="3" id="KW-0804">Transcription</keyword>
<dbReference type="AlphaFoldDB" id="A0AAV9BHF6"/>
<feature type="region of interest" description="Disordered" evidence="5">
    <location>
        <begin position="362"/>
        <end position="438"/>
    </location>
</feature>
<comment type="caution">
    <text evidence="8">The sequence shown here is derived from an EMBL/GenBank/DDBJ whole genome shotgun (WGS) entry which is preliminary data.</text>
</comment>
<accession>A0AAV9BHF6</accession>
<dbReference type="Pfam" id="PF17035">
    <property type="entry name" value="BET"/>
    <property type="match status" value="1"/>
</dbReference>
<evidence type="ECO:0000256" key="3">
    <source>
        <dbReference type="ARBA" id="ARBA00023163"/>
    </source>
</evidence>
<dbReference type="PRINTS" id="PR00503">
    <property type="entry name" value="BROMODOMAIN"/>
</dbReference>
<dbReference type="SUPFAM" id="SSF47370">
    <property type="entry name" value="Bromodomain"/>
    <property type="match status" value="1"/>
</dbReference>
<dbReference type="Proteomes" id="UP001179952">
    <property type="component" value="Unassembled WGS sequence"/>
</dbReference>
<proteinExistence type="predicted"/>
<dbReference type="InterPro" id="IPR038336">
    <property type="entry name" value="NET_sf"/>
</dbReference>
<dbReference type="InterPro" id="IPR027353">
    <property type="entry name" value="NET_dom"/>
</dbReference>
<feature type="region of interest" description="Disordered" evidence="5">
    <location>
        <begin position="113"/>
        <end position="139"/>
    </location>
</feature>
<protein>
    <submittedName>
        <fullName evidence="8">Transcription factor GTE7</fullName>
    </submittedName>
</protein>
<reference evidence="8" key="2">
    <citation type="submission" date="2023-06" db="EMBL/GenBank/DDBJ databases">
        <authorList>
            <person name="Ma L."/>
            <person name="Liu K.-W."/>
            <person name="Li Z."/>
            <person name="Hsiao Y.-Y."/>
            <person name="Qi Y."/>
            <person name="Fu T."/>
            <person name="Tang G."/>
            <person name="Zhang D."/>
            <person name="Sun W.-H."/>
            <person name="Liu D.-K."/>
            <person name="Li Y."/>
            <person name="Chen G.-Z."/>
            <person name="Liu X.-D."/>
            <person name="Liao X.-Y."/>
            <person name="Jiang Y.-T."/>
            <person name="Yu X."/>
            <person name="Hao Y."/>
            <person name="Huang J."/>
            <person name="Zhao X.-W."/>
            <person name="Ke S."/>
            <person name="Chen Y.-Y."/>
            <person name="Wu W.-L."/>
            <person name="Hsu J.-L."/>
            <person name="Lin Y.-F."/>
            <person name="Huang M.-D."/>
            <person name="Li C.-Y."/>
            <person name="Huang L."/>
            <person name="Wang Z.-W."/>
            <person name="Zhao X."/>
            <person name="Zhong W.-Y."/>
            <person name="Peng D.-H."/>
            <person name="Ahmad S."/>
            <person name="Lan S."/>
            <person name="Zhang J.-S."/>
            <person name="Tsai W.-C."/>
            <person name="Van De Peer Y."/>
            <person name="Liu Z.-J."/>
        </authorList>
    </citation>
    <scope>NUCLEOTIDE SEQUENCE</scope>
    <source>
        <strain evidence="8">SCP</strain>
        <tissue evidence="8">Leaves</tissue>
    </source>
</reference>
<name>A0AAV9BHF6_ACOGR</name>
<dbReference type="InterPro" id="IPR001487">
    <property type="entry name" value="Bromodomain"/>
</dbReference>
<feature type="compositionally biased region" description="Acidic residues" evidence="5">
    <location>
        <begin position="380"/>
        <end position="390"/>
    </location>
</feature>
<evidence type="ECO:0000259" key="6">
    <source>
        <dbReference type="PROSITE" id="PS50014"/>
    </source>
</evidence>
<evidence type="ECO:0000313" key="8">
    <source>
        <dbReference type="EMBL" id="KAK1276086.1"/>
    </source>
</evidence>
<dbReference type="EMBL" id="JAUJYN010000003">
    <property type="protein sequence ID" value="KAK1276086.1"/>
    <property type="molecule type" value="Genomic_DNA"/>
</dbReference>
<evidence type="ECO:0000259" key="7">
    <source>
        <dbReference type="PROSITE" id="PS51525"/>
    </source>
</evidence>
<evidence type="ECO:0000256" key="1">
    <source>
        <dbReference type="ARBA" id="ARBA00023015"/>
    </source>
</evidence>
<dbReference type="Gene3D" id="1.20.920.10">
    <property type="entry name" value="Bromodomain-like"/>
    <property type="match status" value="1"/>
</dbReference>
<dbReference type="Gene3D" id="1.20.1270.220">
    <property type="match status" value="1"/>
</dbReference>
<evidence type="ECO:0000256" key="2">
    <source>
        <dbReference type="ARBA" id="ARBA00023117"/>
    </source>
</evidence>
<feature type="compositionally biased region" description="Pro residues" evidence="5">
    <location>
        <begin position="124"/>
        <end position="133"/>
    </location>
</feature>
<feature type="domain" description="NET" evidence="7">
    <location>
        <begin position="278"/>
        <end position="359"/>
    </location>
</feature>
<dbReference type="PROSITE" id="PS50014">
    <property type="entry name" value="BROMODOMAIN_2"/>
    <property type="match status" value="1"/>
</dbReference>
<keyword evidence="2 4" id="KW-0103">Bromodomain</keyword>
<organism evidence="8 9">
    <name type="scientific">Acorus gramineus</name>
    <name type="common">Dwarf sweet flag</name>
    <dbReference type="NCBI Taxonomy" id="55184"/>
    <lineage>
        <taxon>Eukaryota</taxon>
        <taxon>Viridiplantae</taxon>
        <taxon>Streptophyta</taxon>
        <taxon>Embryophyta</taxon>
        <taxon>Tracheophyta</taxon>
        <taxon>Spermatophyta</taxon>
        <taxon>Magnoliopsida</taxon>
        <taxon>Liliopsida</taxon>
        <taxon>Acoraceae</taxon>
        <taxon>Acorus</taxon>
    </lineage>
</organism>
<feature type="compositionally biased region" description="Low complexity" evidence="5">
    <location>
        <begin position="406"/>
        <end position="429"/>
    </location>
</feature>
<dbReference type="SMART" id="SM00297">
    <property type="entry name" value="BROMO"/>
    <property type="match status" value="1"/>
</dbReference>
<dbReference type="PANTHER" id="PTHR45926">
    <property type="entry name" value="OSJNBA0053K19.4 PROTEIN"/>
    <property type="match status" value="1"/>
</dbReference>
<feature type="domain" description="Bromo" evidence="6">
    <location>
        <begin position="165"/>
        <end position="237"/>
    </location>
</feature>
<keyword evidence="1" id="KW-0805">Transcription regulation</keyword>
<sequence length="438" mass="48118">MASAVLSGRNEPCWSERKIYNRRSPNRNPNPNPRFDRQTYEKPAAVVDAVASSDTGSFITFNIASYNPEERKDLKRRFEAELEQVRAVKARVESIISRSAVAPVSPVILARSDGPKTIGGLKRPPVPSPPVPRPPKRPASAAAAVEAKAIAAVMKKCGQLLTTLLKRKKAWIFKDPVDAVRMGLHDYHRIIKQPMDLGTVKSRIERGHYAGPLDFASDVRLTFNNALTYNPVGHEVHVVAGRLLKQFETMFNPAYDLYLRRVSKSRSKPMPPPPPPRKVVALKPKREMSFNEKQRLSVGLRGLPADKLEQVVQMVRQKNLAVSQNGDEFEIDILAIDSETLWELDRLVKSAGGGVHKLVVSEAPPVEEDNEKSPMRRNEEEVDVGEEELPDVATPVVIEKDVAGESSSSGGSSSDASSSSDSDSGSSSDSDSDADKQS</sequence>